<protein>
    <submittedName>
        <fullName evidence="2">Jg13742 protein</fullName>
    </submittedName>
</protein>
<sequence length="70" mass="7804">MGKGFNEMWYQGILGLGVIIIIIIISVYYRAQASSLNETVVYQAEPARGGEKIMENSLACRFAYDVLTVK</sequence>
<keyword evidence="3" id="KW-1185">Reference proteome</keyword>
<organism evidence="2 3">
    <name type="scientific">Pararge aegeria aegeria</name>
    <dbReference type="NCBI Taxonomy" id="348720"/>
    <lineage>
        <taxon>Eukaryota</taxon>
        <taxon>Metazoa</taxon>
        <taxon>Ecdysozoa</taxon>
        <taxon>Arthropoda</taxon>
        <taxon>Hexapoda</taxon>
        <taxon>Insecta</taxon>
        <taxon>Pterygota</taxon>
        <taxon>Neoptera</taxon>
        <taxon>Endopterygota</taxon>
        <taxon>Lepidoptera</taxon>
        <taxon>Glossata</taxon>
        <taxon>Ditrysia</taxon>
        <taxon>Papilionoidea</taxon>
        <taxon>Nymphalidae</taxon>
        <taxon>Satyrinae</taxon>
        <taxon>Satyrini</taxon>
        <taxon>Parargina</taxon>
        <taxon>Pararge</taxon>
    </lineage>
</organism>
<reference evidence="2" key="1">
    <citation type="submission" date="2022-03" db="EMBL/GenBank/DDBJ databases">
        <authorList>
            <person name="Lindestad O."/>
        </authorList>
    </citation>
    <scope>NUCLEOTIDE SEQUENCE</scope>
</reference>
<gene>
    <name evidence="2" type="primary">jg13742</name>
    <name evidence="2" type="ORF">PAEG_LOCUS15958</name>
</gene>
<evidence type="ECO:0000313" key="2">
    <source>
        <dbReference type="EMBL" id="CAH2238934.1"/>
    </source>
</evidence>
<evidence type="ECO:0000256" key="1">
    <source>
        <dbReference type="SAM" id="Phobius"/>
    </source>
</evidence>
<keyword evidence="1" id="KW-0812">Transmembrane</keyword>
<proteinExistence type="predicted"/>
<feature type="transmembrane region" description="Helical" evidence="1">
    <location>
        <begin position="12"/>
        <end position="29"/>
    </location>
</feature>
<keyword evidence="1" id="KW-1133">Transmembrane helix</keyword>
<evidence type="ECO:0000313" key="3">
    <source>
        <dbReference type="Proteomes" id="UP000838756"/>
    </source>
</evidence>
<comment type="caution">
    <text evidence="2">The sequence shown here is derived from an EMBL/GenBank/DDBJ whole genome shotgun (WGS) entry which is preliminary data.</text>
</comment>
<keyword evidence="1" id="KW-0472">Membrane</keyword>
<accession>A0A8S4RNQ4</accession>
<dbReference type="AlphaFoldDB" id="A0A8S4RNQ4"/>
<name>A0A8S4RNQ4_9NEOP</name>
<dbReference type="Proteomes" id="UP000838756">
    <property type="component" value="Unassembled WGS sequence"/>
</dbReference>
<dbReference type="EMBL" id="CAKXAJ010025409">
    <property type="protein sequence ID" value="CAH2238934.1"/>
    <property type="molecule type" value="Genomic_DNA"/>
</dbReference>